<organism evidence="1 2">
    <name type="scientific">Plakobranchus ocellatus</name>
    <dbReference type="NCBI Taxonomy" id="259542"/>
    <lineage>
        <taxon>Eukaryota</taxon>
        <taxon>Metazoa</taxon>
        <taxon>Spiralia</taxon>
        <taxon>Lophotrochozoa</taxon>
        <taxon>Mollusca</taxon>
        <taxon>Gastropoda</taxon>
        <taxon>Heterobranchia</taxon>
        <taxon>Euthyneura</taxon>
        <taxon>Panpulmonata</taxon>
        <taxon>Sacoglossa</taxon>
        <taxon>Placobranchoidea</taxon>
        <taxon>Plakobranchidae</taxon>
        <taxon>Plakobranchus</taxon>
    </lineage>
</organism>
<keyword evidence="2" id="KW-1185">Reference proteome</keyword>
<gene>
    <name evidence="1" type="ORF">PoB_006013000</name>
</gene>
<dbReference type="AlphaFoldDB" id="A0AAV4CP38"/>
<proteinExistence type="predicted"/>
<reference evidence="1 2" key="1">
    <citation type="journal article" date="2021" name="Elife">
        <title>Chloroplast acquisition without the gene transfer in kleptoplastic sea slugs, Plakobranchus ocellatus.</title>
        <authorList>
            <person name="Maeda T."/>
            <person name="Takahashi S."/>
            <person name="Yoshida T."/>
            <person name="Shimamura S."/>
            <person name="Takaki Y."/>
            <person name="Nagai Y."/>
            <person name="Toyoda A."/>
            <person name="Suzuki Y."/>
            <person name="Arimoto A."/>
            <person name="Ishii H."/>
            <person name="Satoh N."/>
            <person name="Nishiyama T."/>
            <person name="Hasebe M."/>
            <person name="Maruyama T."/>
            <person name="Minagawa J."/>
            <person name="Obokata J."/>
            <person name="Shigenobu S."/>
        </authorList>
    </citation>
    <scope>NUCLEOTIDE SEQUENCE [LARGE SCALE GENOMIC DNA]</scope>
</reference>
<accession>A0AAV4CP38</accession>
<dbReference type="EMBL" id="BLXT01006818">
    <property type="protein sequence ID" value="GFO33625.1"/>
    <property type="molecule type" value="Genomic_DNA"/>
</dbReference>
<protein>
    <submittedName>
        <fullName evidence="1">Uncharacterized protein</fullName>
    </submittedName>
</protein>
<comment type="caution">
    <text evidence="1">The sequence shown here is derived from an EMBL/GenBank/DDBJ whole genome shotgun (WGS) entry which is preliminary data.</text>
</comment>
<dbReference type="Proteomes" id="UP000735302">
    <property type="component" value="Unassembled WGS sequence"/>
</dbReference>
<evidence type="ECO:0000313" key="1">
    <source>
        <dbReference type="EMBL" id="GFO33625.1"/>
    </source>
</evidence>
<sequence>MQTAIIKNQVSLDREVLNALDFLMVAGECCGVVSVEDMTHLDVAKIRQLHEGFALPDPVKETLPSVDPYEERKFDINNVVNYTEIMSQDFGHIRVHPFYFRDFSGMNGGVGGTVACESALRSARTLLSRVRASPSAARPDGGP</sequence>
<name>A0AAV4CP38_9GAST</name>
<evidence type="ECO:0000313" key="2">
    <source>
        <dbReference type="Proteomes" id="UP000735302"/>
    </source>
</evidence>